<dbReference type="AlphaFoldDB" id="A0A2S5KR00"/>
<dbReference type="EMBL" id="PRLP01000034">
    <property type="protein sequence ID" value="PPC77287.1"/>
    <property type="molecule type" value="Genomic_DNA"/>
</dbReference>
<dbReference type="PIRSF" id="PIRSF008757">
    <property type="entry name" value="UCP008757"/>
    <property type="match status" value="1"/>
</dbReference>
<sequence>MKTADELLEQEQQLLLPYFNNESAWRLGTLIRDHASHINAAVAIDIHAFGQQLFFSALQGSQLDNLEWIRRKRQSVLRFGHSTLYLRRFHESKGRIFEEQVHIDVTEYSGHGGGVPLRLKEGGLIGAVCVSGLPDTEDHAVAVQALLQLIEEMNNSAS</sequence>
<organism evidence="1 2">
    <name type="scientific">Proteobacteria bacterium 228</name>
    <dbReference type="NCBI Taxonomy" id="2083153"/>
    <lineage>
        <taxon>Bacteria</taxon>
        <taxon>Pseudomonadati</taxon>
        <taxon>Pseudomonadota</taxon>
    </lineage>
</organism>
<dbReference type="OrthoDB" id="9815315at2"/>
<dbReference type="Pfam" id="PF03928">
    <property type="entry name" value="HbpS-like"/>
    <property type="match status" value="1"/>
</dbReference>
<evidence type="ECO:0000313" key="2">
    <source>
        <dbReference type="Proteomes" id="UP000238196"/>
    </source>
</evidence>
<reference evidence="1 2" key="1">
    <citation type="submission" date="2018-02" db="EMBL/GenBank/DDBJ databases">
        <title>novel marine gammaproteobacteria from coastal saline agro ecosystem.</title>
        <authorList>
            <person name="Krishnan R."/>
            <person name="Ramesh Kumar N."/>
        </authorList>
    </citation>
    <scope>NUCLEOTIDE SEQUENCE [LARGE SCALE GENOMIC DNA]</scope>
    <source>
        <strain evidence="1 2">228</strain>
    </source>
</reference>
<name>A0A2S5KR00_9PROT</name>
<dbReference type="InterPro" id="IPR038084">
    <property type="entry name" value="PduO/GlcC-like_sf"/>
</dbReference>
<proteinExistence type="predicted"/>
<gene>
    <name evidence="1" type="ORF">C4K68_10455</name>
</gene>
<dbReference type="InterPro" id="IPR005624">
    <property type="entry name" value="PduO/GlcC-like"/>
</dbReference>
<dbReference type="Proteomes" id="UP000238196">
    <property type="component" value="Unassembled WGS sequence"/>
</dbReference>
<evidence type="ECO:0000313" key="1">
    <source>
        <dbReference type="EMBL" id="PPC77287.1"/>
    </source>
</evidence>
<dbReference type="PANTHER" id="PTHR28255:SF1">
    <property type="entry name" value="UPF0303 PROTEIN YBR137W"/>
    <property type="match status" value="1"/>
</dbReference>
<dbReference type="InterPro" id="IPR010371">
    <property type="entry name" value="YBR137W-like"/>
</dbReference>
<accession>A0A2S5KR00</accession>
<protein>
    <submittedName>
        <fullName evidence="1">Heme-degrading domain-containing protein</fullName>
    </submittedName>
</protein>
<dbReference type="SUPFAM" id="SSF143744">
    <property type="entry name" value="GlcG-like"/>
    <property type="match status" value="1"/>
</dbReference>
<dbReference type="Gene3D" id="3.30.450.150">
    <property type="entry name" value="Haem-degrading domain"/>
    <property type="match status" value="1"/>
</dbReference>
<dbReference type="PANTHER" id="PTHR28255">
    <property type="match status" value="1"/>
</dbReference>
<comment type="caution">
    <text evidence="1">The sequence shown here is derived from an EMBL/GenBank/DDBJ whole genome shotgun (WGS) entry which is preliminary data.</text>
</comment>
<dbReference type="NCBIfam" id="NF002696">
    <property type="entry name" value="PRK02487.1-5"/>
    <property type="match status" value="1"/>
</dbReference>